<dbReference type="InterPro" id="IPR008915">
    <property type="entry name" value="Peptidase_M50"/>
</dbReference>
<feature type="domain" description="Peptidase M50" evidence="12">
    <location>
        <begin position="10"/>
        <end position="52"/>
    </location>
</feature>
<keyword evidence="7" id="KW-0862">Zinc</keyword>
<reference evidence="13 14" key="1">
    <citation type="journal article" date="2011" name="BMC Genomics">
        <title>Genome sequencing reveals diversification of virulence factor content and possible host adaptation in distinct subpopulations of Salmonella enterica.</title>
        <authorList>
            <person name="den Bakker H.C."/>
            <person name="Moreno Switt A.I."/>
            <person name="Govoni G."/>
            <person name="Cummings C.A."/>
            <person name="Ranieri M.L."/>
            <person name="Degoricija L."/>
            <person name="Hoelzer K."/>
            <person name="Rodriguez-Rivera L.D."/>
            <person name="Brown S."/>
            <person name="Bolchacova E."/>
            <person name="Furtado M.R."/>
            <person name="Wiedmann M."/>
        </authorList>
    </citation>
    <scope>NUCLEOTIDE SEQUENCE [LARGE SCALE GENOMIC DNA]</scope>
    <source>
        <strain evidence="13 14">R8-3668</strain>
    </source>
</reference>
<proteinExistence type="inferred from homology"/>
<organism evidence="13 14">
    <name type="scientific">Salmonella enterica subsp. enterica serovar Inverness str. R8-3668</name>
    <dbReference type="NCBI Taxonomy" id="913075"/>
    <lineage>
        <taxon>Bacteria</taxon>
        <taxon>Pseudomonadati</taxon>
        <taxon>Pseudomonadota</taxon>
        <taxon>Gammaproteobacteria</taxon>
        <taxon>Enterobacterales</taxon>
        <taxon>Enterobacteriaceae</taxon>
        <taxon>Salmonella</taxon>
    </lineage>
</organism>
<feature type="non-terminal residue" evidence="13">
    <location>
        <position position="54"/>
    </location>
</feature>
<comment type="caution">
    <text evidence="13">The sequence shown here is derived from an EMBL/GenBank/DDBJ whole genome shotgun (WGS) entry which is preliminary data.</text>
</comment>
<dbReference type="GO" id="GO:0006508">
    <property type="term" value="P:proteolysis"/>
    <property type="evidence" value="ECO:0007669"/>
    <property type="project" value="UniProtKB-KW"/>
</dbReference>
<dbReference type="MEROPS" id="M50.004"/>
<comment type="cofactor">
    <cofactor evidence="1">
        <name>Zn(2+)</name>
        <dbReference type="ChEBI" id="CHEBI:29105"/>
    </cofactor>
</comment>
<keyword evidence="10 11" id="KW-0472">Membrane</keyword>
<evidence type="ECO:0000256" key="6">
    <source>
        <dbReference type="ARBA" id="ARBA00022801"/>
    </source>
</evidence>
<protein>
    <submittedName>
        <fullName evidence="13">Membrane-associated zinc metalloprotease</fullName>
    </submittedName>
</protein>
<evidence type="ECO:0000256" key="4">
    <source>
        <dbReference type="ARBA" id="ARBA00022670"/>
    </source>
</evidence>
<keyword evidence="4 13" id="KW-0645">Protease</keyword>
<dbReference type="GO" id="GO:0004222">
    <property type="term" value="F:metalloendopeptidase activity"/>
    <property type="evidence" value="ECO:0007669"/>
    <property type="project" value="InterPro"/>
</dbReference>
<sequence length="54" mass="6287">MLSILWNLAAFIIALGVLITVHEFGHFWVARRCGVRVERFSIGFGKALWRRTDR</sequence>
<accession>G5N806</accession>
<dbReference type="PANTHER" id="PTHR42837">
    <property type="entry name" value="REGULATOR OF SIGMA-E PROTEASE RSEP"/>
    <property type="match status" value="1"/>
</dbReference>
<keyword evidence="5 11" id="KW-0812">Transmembrane</keyword>
<keyword evidence="8 11" id="KW-1133">Transmembrane helix</keyword>
<name>G5N806_SALET</name>
<dbReference type="PANTHER" id="PTHR42837:SF2">
    <property type="entry name" value="MEMBRANE METALLOPROTEASE ARASP2, CHLOROPLASTIC-RELATED"/>
    <property type="match status" value="1"/>
</dbReference>
<comment type="similarity">
    <text evidence="3">Belongs to the peptidase M50B family.</text>
</comment>
<evidence type="ECO:0000256" key="10">
    <source>
        <dbReference type="ARBA" id="ARBA00023136"/>
    </source>
</evidence>
<dbReference type="Proteomes" id="UP000003532">
    <property type="component" value="Unassembled WGS sequence"/>
</dbReference>
<keyword evidence="9 13" id="KW-0482">Metalloprotease</keyword>
<evidence type="ECO:0000256" key="9">
    <source>
        <dbReference type="ARBA" id="ARBA00023049"/>
    </source>
</evidence>
<evidence type="ECO:0000313" key="14">
    <source>
        <dbReference type="Proteomes" id="UP000003532"/>
    </source>
</evidence>
<gene>
    <name evidence="13" type="ORF">LTSEINV_0437</name>
</gene>
<keyword evidence="6" id="KW-0378">Hydrolase</keyword>
<evidence type="ECO:0000256" key="5">
    <source>
        <dbReference type="ARBA" id="ARBA00022692"/>
    </source>
</evidence>
<evidence type="ECO:0000313" key="13">
    <source>
        <dbReference type="EMBL" id="EHC62712.1"/>
    </source>
</evidence>
<dbReference type="InterPro" id="IPR004387">
    <property type="entry name" value="Pept_M50_Zn"/>
</dbReference>
<dbReference type="AlphaFoldDB" id="G5N806"/>
<evidence type="ECO:0000256" key="2">
    <source>
        <dbReference type="ARBA" id="ARBA00004141"/>
    </source>
</evidence>
<evidence type="ECO:0000256" key="8">
    <source>
        <dbReference type="ARBA" id="ARBA00022989"/>
    </source>
</evidence>
<dbReference type="EMBL" id="AFCO01000165">
    <property type="protein sequence ID" value="EHC62712.1"/>
    <property type="molecule type" value="Genomic_DNA"/>
</dbReference>
<dbReference type="GO" id="GO:0016020">
    <property type="term" value="C:membrane"/>
    <property type="evidence" value="ECO:0007669"/>
    <property type="project" value="UniProtKB-SubCell"/>
</dbReference>
<evidence type="ECO:0000259" key="12">
    <source>
        <dbReference type="Pfam" id="PF02163"/>
    </source>
</evidence>
<evidence type="ECO:0000256" key="7">
    <source>
        <dbReference type="ARBA" id="ARBA00022833"/>
    </source>
</evidence>
<evidence type="ECO:0000256" key="11">
    <source>
        <dbReference type="SAM" id="Phobius"/>
    </source>
</evidence>
<evidence type="ECO:0000256" key="1">
    <source>
        <dbReference type="ARBA" id="ARBA00001947"/>
    </source>
</evidence>
<feature type="transmembrane region" description="Helical" evidence="11">
    <location>
        <begin position="6"/>
        <end position="29"/>
    </location>
</feature>
<comment type="subcellular location">
    <subcellularLocation>
        <location evidence="2">Membrane</location>
        <topology evidence="2">Multi-pass membrane protein</topology>
    </subcellularLocation>
</comment>
<evidence type="ECO:0000256" key="3">
    <source>
        <dbReference type="ARBA" id="ARBA00007931"/>
    </source>
</evidence>
<dbReference type="Pfam" id="PF02163">
    <property type="entry name" value="Peptidase_M50"/>
    <property type="match status" value="1"/>
</dbReference>